<feature type="domain" description="Glucose-methanol-choline oxidoreductase N-terminal" evidence="7">
    <location>
        <begin position="320"/>
        <end position="334"/>
    </location>
</feature>
<dbReference type="PANTHER" id="PTHR11552">
    <property type="entry name" value="GLUCOSE-METHANOL-CHOLINE GMC OXIDOREDUCTASE"/>
    <property type="match status" value="1"/>
</dbReference>
<dbReference type="EMBL" id="JABFTP020000165">
    <property type="protein sequence ID" value="KAL3284586.1"/>
    <property type="molecule type" value="Genomic_DNA"/>
</dbReference>
<keyword evidence="5" id="KW-0732">Signal</keyword>
<feature type="domain" description="Glucose-methanol-choline oxidoreductase N-terminal" evidence="6">
    <location>
        <begin position="145"/>
        <end position="168"/>
    </location>
</feature>
<dbReference type="InterPro" id="IPR000172">
    <property type="entry name" value="GMC_OxRdtase_N"/>
</dbReference>
<keyword evidence="3 4" id="KW-0274">FAD</keyword>
<reference evidence="8 9" key="1">
    <citation type="journal article" date="2021" name="BMC Biol.">
        <title>Horizontally acquired antibacterial genes associated with adaptive radiation of ladybird beetles.</title>
        <authorList>
            <person name="Li H.S."/>
            <person name="Tang X.F."/>
            <person name="Huang Y.H."/>
            <person name="Xu Z.Y."/>
            <person name="Chen M.L."/>
            <person name="Du X.Y."/>
            <person name="Qiu B.Y."/>
            <person name="Chen P.T."/>
            <person name="Zhang W."/>
            <person name="Slipinski A."/>
            <person name="Escalona H.E."/>
            <person name="Waterhouse R.M."/>
            <person name="Zwick A."/>
            <person name="Pang H."/>
        </authorList>
    </citation>
    <scope>NUCLEOTIDE SEQUENCE [LARGE SCALE GENOMIC DNA]</scope>
    <source>
        <strain evidence="8">SYSU2018</strain>
    </source>
</reference>
<comment type="cofactor">
    <cofactor evidence="3">
        <name>FAD</name>
        <dbReference type="ChEBI" id="CHEBI:57692"/>
    </cofactor>
</comment>
<dbReference type="SUPFAM" id="SSF51905">
    <property type="entry name" value="FAD/NAD(P)-binding domain"/>
    <property type="match status" value="1"/>
</dbReference>
<evidence type="ECO:0000256" key="2">
    <source>
        <dbReference type="PIRSR" id="PIRSR000137-1"/>
    </source>
</evidence>
<dbReference type="PIRSF" id="PIRSF000137">
    <property type="entry name" value="Alcohol_oxidase"/>
    <property type="match status" value="1"/>
</dbReference>
<evidence type="ECO:0000313" key="9">
    <source>
        <dbReference type="Proteomes" id="UP001516400"/>
    </source>
</evidence>
<protein>
    <recommendedName>
        <fullName evidence="6 7">Glucose-methanol-choline oxidoreductase N-terminal domain-containing protein</fullName>
    </recommendedName>
</protein>
<feature type="active site" description="Proton acceptor" evidence="2">
    <location>
        <position position="572"/>
    </location>
</feature>
<keyword evidence="4" id="KW-0285">Flavoprotein</keyword>
<evidence type="ECO:0000256" key="5">
    <source>
        <dbReference type="SAM" id="SignalP"/>
    </source>
</evidence>
<feature type="chain" id="PRO_5044761535" description="Glucose-methanol-choline oxidoreductase N-terminal domain-containing protein" evidence="5">
    <location>
        <begin position="16"/>
        <end position="594"/>
    </location>
</feature>
<dbReference type="InterPro" id="IPR007867">
    <property type="entry name" value="GMC_OxRtase_C"/>
</dbReference>
<evidence type="ECO:0000313" key="8">
    <source>
        <dbReference type="EMBL" id="KAL3284586.1"/>
    </source>
</evidence>
<dbReference type="InterPro" id="IPR036188">
    <property type="entry name" value="FAD/NAD-bd_sf"/>
</dbReference>
<feature type="binding site" evidence="3">
    <location>
        <position position="147"/>
    </location>
    <ligand>
        <name>FAD</name>
        <dbReference type="ChEBI" id="CHEBI:57692"/>
    </ligand>
</feature>
<proteinExistence type="inferred from homology"/>
<evidence type="ECO:0000256" key="4">
    <source>
        <dbReference type="RuleBase" id="RU003968"/>
    </source>
</evidence>
<dbReference type="Pfam" id="PF05199">
    <property type="entry name" value="GMC_oxred_C"/>
    <property type="match status" value="1"/>
</dbReference>
<feature type="signal peptide" evidence="5">
    <location>
        <begin position="1"/>
        <end position="15"/>
    </location>
</feature>
<evidence type="ECO:0000259" key="7">
    <source>
        <dbReference type="PROSITE" id="PS00624"/>
    </source>
</evidence>
<dbReference type="PROSITE" id="PS00623">
    <property type="entry name" value="GMC_OXRED_1"/>
    <property type="match status" value="1"/>
</dbReference>
<dbReference type="PANTHER" id="PTHR11552:SF158">
    <property type="entry name" value="GH23626P-RELATED"/>
    <property type="match status" value="1"/>
</dbReference>
<sequence>MRFLILLVFCPLINCNVKEQELKVNYLESLIDSAFRQTEKYEVRKDNRDFFNHGNYTDVIYEYGTFDFIVVGAGSSGSIVAARLSEVEKWNVLLLEAGDWDDDLTDIPYIYNLLQFSDRNWGYYTVPQKNGCFGWKNNKFHYVRGKVLGGSGTINGLGYVRGNKGDYDEWSALGNAGWSFDELLPFFKKMENFESEKIDRKYRGFGGPLNVAYKKPEENLFRVAISASELGFKHVQDYNAGSQLGISRQQRNIEFGRRVSGATAYVRSSIKKHNFNLTLKAFVTKIIIDESTKTANGVLFIKNGIKYRAIARKEVIISGGAINSPQLLMLSGIGPNDELKKHNIKPAAILPVGVQTKDHVLFTIFYRTNYTMPQKSFKELVREYLDGKGMLTNLGNGITYYKNTPVPRPIPSIANYIPGVDNYFRSIKENTDFHLRIYLLHPKAVGSLKLKSNNPKDFPLIDSGIFSNEEDLEVIYEAVESISGLEQTAPAKEVDAQKIPMKFCDHHEYKSKDYWYCAIRHIAFPAFHICSTVKMGPKNDPLAVVDHKLKVYGIKNLRVADCSIMPTIISGHTNAVAFVIGEKVADIIKREHNI</sequence>
<dbReference type="Pfam" id="PF00732">
    <property type="entry name" value="GMC_oxred_N"/>
    <property type="match status" value="1"/>
</dbReference>
<comment type="similarity">
    <text evidence="1 4">Belongs to the GMC oxidoreductase family.</text>
</comment>
<name>A0ABD2P184_9CUCU</name>
<evidence type="ECO:0000256" key="1">
    <source>
        <dbReference type="ARBA" id="ARBA00010790"/>
    </source>
</evidence>
<dbReference type="InterPro" id="IPR012132">
    <property type="entry name" value="GMC_OxRdtase"/>
</dbReference>
<organism evidence="8 9">
    <name type="scientific">Cryptolaemus montrouzieri</name>
    <dbReference type="NCBI Taxonomy" id="559131"/>
    <lineage>
        <taxon>Eukaryota</taxon>
        <taxon>Metazoa</taxon>
        <taxon>Ecdysozoa</taxon>
        <taxon>Arthropoda</taxon>
        <taxon>Hexapoda</taxon>
        <taxon>Insecta</taxon>
        <taxon>Pterygota</taxon>
        <taxon>Neoptera</taxon>
        <taxon>Endopterygota</taxon>
        <taxon>Coleoptera</taxon>
        <taxon>Polyphaga</taxon>
        <taxon>Cucujiformia</taxon>
        <taxon>Coccinelloidea</taxon>
        <taxon>Coccinellidae</taxon>
        <taxon>Scymninae</taxon>
        <taxon>Scymnini</taxon>
        <taxon>Cryptolaemus</taxon>
    </lineage>
</organism>
<gene>
    <name evidence="8" type="ORF">HHI36_018743</name>
</gene>
<accession>A0ABD2P184</accession>
<dbReference type="Gene3D" id="3.50.50.60">
    <property type="entry name" value="FAD/NAD(P)-binding domain"/>
    <property type="match status" value="1"/>
</dbReference>
<feature type="binding site" evidence="3">
    <location>
        <position position="283"/>
    </location>
    <ligand>
        <name>FAD</name>
        <dbReference type="ChEBI" id="CHEBI:57692"/>
    </ligand>
</feature>
<feature type="active site" description="Proton donor" evidence="2">
    <location>
        <position position="528"/>
    </location>
</feature>
<dbReference type="AlphaFoldDB" id="A0ABD2P184"/>
<comment type="caution">
    <text evidence="8">The sequence shown here is derived from an EMBL/GenBank/DDBJ whole genome shotgun (WGS) entry which is preliminary data.</text>
</comment>
<dbReference type="Gene3D" id="3.30.560.10">
    <property type="entry name" value="Glucose Oxidase, domain 3"/>
    <property type="match status" value="1"/>
</dbReference>
<evidence type="ECO:0000256" key="3">
    <source>
        <dbReference type="PIRSR" id="PIRSR000137-2"/>
    </source>
</evidence>
<dbReference type="SUPFAM" id="SSF54373">
    <property type="entry name" value="FAD-linked reductases, C-terminal domain"/>
    <property type="match status" value="1"/>
</dbReference>
<dbReference type="Proteomes" id="UP001516400">
    <property type="component" value="Unassembled WGS sequence"/>
</dbReference>
<keyword evidence="9" id="KW-1185">Reference proteome</keyword>
<evidence type="ECO:0000259" key="6">
    <source>
        <dbReference type="PROSITE" id="PS00623"/>
    </source>
</evidence>
<dbReference type="PROSITE" id="PS00624">
    <property type="entry name" value="GMC_OXRED_2"/>
    <property type="match status" value="1"/>
</dbReference>